<dbReference type="AlphaFoldDB" id="A0A3N2AQW7"/>
<dbReference type="Gene3D" id="3.40.430.10">
    <property type="entry name" value="Dihydrofolate Reductase, subunit A"/>
    <property type="match status" value="1"/>
</dbReference>
<dbReference type="InterPro" id="IPR024072">
    <property type="entry name" value="DHFR-like_dom_sf"/>
</dbReference>
<evidence type="ECO:0000259" key="1">
    <source>
        <dbReference type="Pfam" id="PF01872"/>
    </source>
</evidence>
<evidence type="ECO:0000313" key="3">
    <source>
        <dbReference type="Proteomes" id="UP000275456"/>
    </source>
</evidence>
<dbReference type="GO" id="GO:0009231">
    <property type="term" value="P:riboflavin biosynthetic process"/>
    <property type="evidence" value="ECO:0007669"/>
    <property type="project" value="InterPro"/>
</dbReference>
<dbReference type="Proteomes" id="UP000275456">
    <property type="component" value="Unassembled WGS sequence"/>
</dbReference>
<dbReference type="Pfam" id="PF01872">
    <property type="entry name" value="RibD_C"/>
    <property type="match status" value="1"/>
</dbReference>
<accession>A0A3N2AQW7</accession>
<protein>
    <submittedName>
        <fullName evidence="2">Dihydrofolate reductase</fullName>
    </submittedName>
</protein>
<evidence type="ECO:0000313" key="2">
    <source>
        <dbReference type="EMBL" id="ROR65308.1"/>
    </source>
</evidence>
<reference evidence="2 3" key="1">
    <citation type="submission" date="2018-11" db="EMBL/GenBank/DDBJ databases">
        <title>Sequencing the genomes of 1000 actinobacteria strains.</title>
        <authorList>
            <person name="Klenk H.-P."/>
        </authorList>
    </citation>
    <scope>NUCLEOTIDE SEQUENCE [LARGE SCALE GENOMIC DNA]</scope>
    <source>
        <strain evidence="2 3">DSM 9580</strain>
    </source>
</reference>
<feature type="domain" description="Bacterial bifunctional deaminase-reductase C-terminal" evidence="1">
    <location>
        <begin position="5"/>
        <end position="180"/>
    </location>
</feature>
<dbReference type="InterPro" id="IPR002734">
    <property type="entry name" value="RibDG_C"/>
</dbReference>
<organism evidence="2 3">
    <name type="scientific">Agrococcus jenensis</name>
    <dbReference type="NCBI Taxonomy" id="46353"/>
    <lineage>
        <taxon>Bacteria</taxon>
        <taxon>Bacillati</taxon>
        <taxon>Actinomycetota</taxon>
        <taxon>Actinomycetes</taxon>
        <taxon>Micrococcales</taxon>
        <taxon>Microbacteriaceae</taxon>
        <taxon>Agrococcus</taxon>
    </lineage>
</organism>
<dbReference type="SUPFAM" id="SSF53597">
    <property type="entry name" value="Dihydrofolate reductase-like"/>
    <property type="match status" value="1"/>
</dbReference>
<dbReference type="OrthoDB" id="7949219at2"/>
<dbReference type="RefSeq" id="WP_123696409.1">
    <property type="nucleotide sequence ID" value="NZ_RKHJ01000001.1"/>
</dbReference>
<keyword evidence="3" id="KW-1185">Reference proteome</keyword>
<dbReference type="EMBL" id="RKHJ01000001">
    <property type="protein sequence ID" value="ROR65308.1"/>
    <property type="molecule type" value="Genomic_DNA"/>
</dbReference>
<dbReference type="GO" id="GO:0008703">
    <property type="term" value="F:5-amino-6-(5-phosphoribosylamino)uracil reductase activity"/>
    <property type="evidence" value="ECO:0007669"/>
    <property type="project" value="InterPro"/>
</dbReference>
<sequence>MAIAVLDMSMSLDGFIAGPDDSPQLPGGAGFSLHDWIGDPDDPGSADGRDRELMDAVRDAGAVLSGRRTAEQAGHWGGDHHGMGVPIFVVSRHQPSADAAAFPLVHYVADPVDAIRQAKAAAGQRRVHMIGAAWVPAALEAGAIDEIQIHHVPLLLGAGRRLFDVLPAPIRLEIAEVISTPRATHVRYRVLSP</sequence>
<gene>
    <name evidence="2" type="ORF">EDD26_0674</name>
</gene>
<name>A0A3N2AQW7_9MICO</name>
<proteinExistence type="predicted"/>
<comment type="caution">
    <text evidence="2">The sequence shown here is derived from an EMBL/GenBank/DDBJ whole genome shotgun (WGS) entry which is preliminary data.</text>
</comment>